<feature type="region of interest" description="Disordered" evidence="1">
    <location>
        <begin position="570"/>
        <end position="591"/>
    </location>
</feature>
<name>A0AAX6MTW1_9PEZI</name>
<proteinExistence type="predicted"/>
<keyword evidence="3" id="KW-1185">Reference proteome</keyword>
<gene>
    <name evidence="2" type="ORF">Daesc_003508</name>
</gene>
<comment type="caution">
    <text evidence="2">The sequence shown here is derived from an EMBL/GenBank/DDBJ whole genome shotgun (WGS) entry which is preliminary data.</text>
</comment>
<dbReference type="PANTHER" id="PTHR38166">
    <property type="entry name" value="C2H2-TYPE DOMAIN-CONTAINING PROTEIN-RELATED"/>
    <property type="match status" value="1"/>
</dbReference>
<protein>
    <submittedName>
        <fullName evidence="2">Uncharacterized protein</fullName>
    </submittedName>
</protein>
<dbReference type="PANTHER" id="PTHR38166:SF1">
    <property type="entry name" value="C2H2-TYPE DOMAIN-CONTAINING PROTEIN"/>
    <property type="match status" value="1"/>
</dbReference>
<reference evidence="2 3" key="1">
    <citation type="journal article" date="2024" name="Front Chem Biol">
        <title>Unveiling the potential of Daldinia eschscholtzii MFLUCC 19-0629 through bioactivity and bioinformatics studies for enhanced sustainable agriculture production.</title>
        <authorList>
            <person name="Brooks S."/>
            <person name="Weaver J.A."/>
            <person name="Klomchit A."/>
            <person name="Alharthi S.A."/>
            <person name="Onlamun T."/>
            <person name="Nurani R."/>
            <person name="Vong T.K."/>
            <person name="Alberti F."/>
            <person name="Greco C."/>
        </authorList>
    </citation>
    <scope>NUCLEOTIDE SEQUENCE [LARGE SCALE GENOMIC DNA]</scope>
    <source>
        <strain evidence="2">MFLUCC 19-0629</strain>
    </source>
</reference>
<organism evidence="2 3">
    <name type="scientific">Daldinia eschscholtzii</name>
    <dbReference type="NCBI Taxonomy" id="292717"/>
    <lineage>
        <taxon>Eukaryota</taxon>
        <taxon>Fungi</taxon>
        <taxon>Dikarya</taxon>
        <taxon>Ascomycota</taxon>
        <taxon>Pezizomycotina</taxon>
        <taxon>Sordariomycetes</taxon>
        <taxon>Xylariomycetidae</taxon>
        <taxon>Xylariales</taxon>
        <taxon>Hypoxylaceae</taxon>
        <taxon>Daldinia</taxon>
    </lineage>
</organism>
<sequence length="591" mass="66337">MPAGSIALALPRVFYAISIEHRLLYRHLRDDSTLYLGEMLQRPRDLLTAHDLHPASSVPHCYPYQYRHRQLHESLHTHNLAVGRVKLNRHFQTNYLNSFEHTWNATKAKLVAQWERINSRREYRLKRSMVKKLTLSSRSDLTKPQIPGPTSAGDSQSRIACPDYILAGDSLIVDDTRSVDLDPEKCLRELSVYREESSIHNEGYNSGESLQQLSRVAGLMEGEKQARAARELSHSRLNHGSERGLTPDQYVAIKKQEAVDIVMAKFNRWFDKKLAIISWLASGASDGSAGSSKGTDYGNSSSGQGQSSRSTRTKRRLGGDDQDNSSAGGNEDDPDRGGSKRAKKDVESERKCYNSFEDGKDLAEHIRADVPCKILDVVPVLQGIDEATEAKLKVRRKNCPDMTDEQRWAEIYKILFPNANLNAIPTPYYDGNDSLGFSKRAEWKKVETRLKKELPKYVQKKVEKSFEKVQVDMLVDLPDIIRDGLFEFFKDLPHNDRSASATPAATPRARTPGSPAAREAAPTHNEDSDAALLDFLSLLDPNMSLPMGLFNDVNFQFDFGNSNDCPLFDKDSDSGYASTSTGRDGTIERDI</sequence>
<feature type="region of interest" description="Disordered" evidence="1">
    <location>
        <begin position="136"/>
        <end position="157"/>
    </location>
</feature>
<evidence type="ECO:0000313" key="3">
    <source>
        <dbReference type="Proteomes" id="UP001369815"/>
    </source>
</evidence>
<feature type="region of interest" description="Disordered" evidence="1">
    <location>
        <begin position="497"/>
        <end position="524"/>
    </location>
</feature>
<feature type="compositionally biased region" description="Low complexity" evidence="1">
    <location>
        <begin position="300"/>
        <end position="310"/>
    </location>
</feature>
<dbReference type="Proteomes" id="UP001369815">
    <property type="component" value="Unassembled WGS sequence"/>
</dbReference>
<dbReference type="EMBL" id="JBANMG010000003">
    <property type="protein sequence ID" value="KAK6955863.1"/>
    <property type="molecule type" value="Genomic_DNA"/>
</dbReference>
<feature type="compositionally biased region" description="Low complexity" evidence="1">
    <location>
        <begin position="498"/>
        <end position="518"/>
    </location>
</feature>
<feature type="region of interest" description="Disordered" evidence="1">
    <location>
        <begin position="284"/>
        <end position="350"/>
    </location>
</feature>
<dbReference type="AlphaFoldDB" id="A0AAX6MTW1"/>
<accession>A0AAX6MTW1</accession>
<evidence type="ECO:0000256" key="1">
    <source>
        <dbReference type="SAM" id="MobiDB-lite"/>
    </source>
</evidence>
<evidence type="ECO:0000313" key="2">
    <source>
        <dbReference type="EMBL" id="KAK6955863.1"/>
    </source>
</evidence>